<name>A0ACC3D7J1_9PEZI</name>
<accession>A0ACC3D7J1</accession>
<reference evidence="1" key="1">
    <citation type="submission" date="2024-09" db="EMBL/GenBank/DDBJ databases">
        <title>Black Yeasts Isolated from many extreme environments.</title>
        <authorList>
            <person name="Coleine C."/>
            <person name="Stajich J.E."/>
            <person name="Selbmann L."/>
        </authorList>
    </citation>
    <scope>NUCLEOTIDE SEQUENCE</scope>
    <source>
        <strain evidence="1">CCFEE 5737</strain>
    </source>
</reference>
<gene>
    <name evidence="1" type="ORF">LTS18_002665</name>
</gene>
<evidence type="ECO:0000313" key="1">
    <source>
        <dbReference type="EMBL" id="KAK3063132.1"/>
    </source>
</evidence>
<comment type="caution">
    <text evidence="1">The sequence shown here is derived from an EMBL/GenBank/DDBJ whole genome shotgun (WGS) entry which is preliminary data.</text>
</comment>
<evidence type="ECO:0000313" key="2">
    <source>
        <dbReference type="Proteomes" id="UP001186974"/>
    </source>
</evidence>
<organism evidence="1 2">
    <name type="scientific">Coniosporium uncinatum</name>
    <dbReference type="NCBI Taxonomy" id="93489"/>
    <lineage>
        <taxon>Eukaryota</taxon>
        <taxon>Fungi</taxon>
        <taxon>Dikarya</taxon>
        <taxon>Ascomycota</taxon>
        <taxon>Pezizomycotina</taxon>
        <taxon>Dothideomycetes</taxon>
        <taxon>Dothideomycetes incertae sedis</taxon>
        <taxon>Coniosporium</taxon>
    </lineage>
</organism>
<sequence>LNTTMITGALVMLSVDQKLFHRKNAARNRRMAFYCSLLIGAFIGASSSKLVSPTFALLITAIIKILVGTGFLFNVGVKPKKNPRGEVTPARSSINVIKIMWGD</sequence>
<proteinExistence type="predicted"/>
<dbReference type="Proteomes" id="UP001186974">
    <property type="component" value="Unassembled WGS sequence"/>
</dbReference>
<dbReference type="EMBL" id="JAWDJW010006978">
    <property type="protein sequence ID" value="KAK3063132.1"/>
    <property type="molecule type" value="Genomic_DNA"/>
</dbReference>
<keyword evidence="2" id="KW-1185">Reference proteome</keyword>
<feature type="non-terminal residue" evidence="1">
    <location>
        <position position="1"/>
    </location>
</feature>
<protein>
    <submittedName>
        <fullName evidence="1">Uncharacterized protein</fullName>
    </submittedName>
</protein>